<dbReference type="PANTHER" id="PTHR10696">
    <property type="entry name" value="GAMMA-BUTYROBETAINE HYDROXYLASE-RELATED"/>
    <property type="match status" value="1"/>
</dbReference>
<dbReference type="GO" id="GO:0051213">
    <property type="term" value="F:dioxygenase activity"/>
    <property type="evidence" value="ECO:0007669"/>
    <property type="project" value="UniProtKB-KW"/>
</dbReference>
<proteinExistence type="inferred from homology"/>
<name>A0ABT6URM0_9GAMM</name>
<evidence type="ECO:0000313" key="10">
    <source>
        <dbReference type="EMBL" id="MDI5885353.1"/>
    </source>
</evidence>
<reference evidence="11" key="1">
    <citation type="submission" date="2023-07" db="EMBL/GenBank/DDBJ databases">
        <title>Genome-based characterization of strain KMM 296 and proposal for reclassification of Cobetia litoralis and Cobetia pacifica, and emended description of the species Cobetia amphilecti and Cobetia marina.</title>
        <authorList>
            <person name="Balabanova L."/>
            <person name="Nedashkovskaya O."/>
        </authorList>
    </citation>
    <scope>NUCLEOTIDE SEQUENCE [LARGE SCALE GENOMIC DNA]</scope>
    <source>
        <strain evidence="11">NRIC 0815</strain>
    </source>
</reference>
<comment type="caution">
    <text evidence="10">The sequence shown here is derived from an EMBL/GenBank/DDBJ whole genome shotgun (WGS) entry which is preliminary data.</text>
</comment>
<evidence type="ECO:0000256" key="4">
    <source>
        <dbReference type="ARBA" id="ARBA00022964"/>
    </source>
</evidence>
<dbReference type="CDD" id="cd00250">
    <property type="entry name" value="CAS_like"/>
    <property type="match status" value="1"/>
</dbReference>
<dbReference type="Pfam" id="PF06155">
    <property type="entry name" value="GBBH-like_N"/>
    <property type="match status" value="1"/>
</dbReference>
<dbReference type="Gene3D" id="3.60.130.10">
    <property type="entry name" value="Clavaminate synthase-like"/>
    <property type="match status" value="1"/>
</dbReference>
<gene>
    <name evidence="10" type="ORF">QLT01_13445</name>
</gene>
<evidence type="ECO:0000256" key="1">
    <source>
        <dbReference type="ARBA" id="ARBA00001954"/>
    </source>
</evidence>
<evidence type="ECO:0000256" key="3">
    <source>
        <dbReference type="ARBA" id="ARBA00022723"/>
    </source>
</evidence>
<dbReference type="EMBL" id="JASCSA010000011">
    <property type="protein sequence ID" value="MDI5885353.1"/>
    <property type="molecule type" value="Genomic_DNA"/>
</dbReference>
<dbReference type="InterPro" id="IPR050411">
    <property type="entry name" value="AlphaKG_dependent_hydroxylases"/>
</dbReference>
<keyword evidence="5" id="KW-0560">Oxidoreductase</keyword>
<comment type="cofactor">
    <cofactor evidence="1">
        <name>Fe(2+)</name>
        <dbReference type="ChEBI" id="CHEBI:29033"/>
    </cofactor>
</comment>
<keyword evidence="11" id="KW-1185">Reference proteome</keyword>
<feature type="domain" description="Gamma-butyrobetaine hydroxylase-like N-terminal" evidence="9">
    <location>
        <begin position="39"/>
        <end position="120"/>
    </location>
</feature>
<evidence type="ECO:0000256" key="7">
    <source>
        <dbReference type="SAM" id="MobiDB-lite"/>
    </source>
</evidence>
<dbReference type="InterPro" id="IPR042098">
    <property type="entry name" value="TauD-like_sf"/>
</dbReference>
<evidence type="ECO:0000256" key="6">
    <source>
        <dbReference type="ARBA" id="ARBA00023004"/>
    </source>
</evidence>
<comment type="similarity">
    <text evidence="2">Belongs to the gamma-BBH/TMLD family.</text>
</comment>
<evidence type="ECO:0000259" key="8">
    <source>
        <dbReference type="Pfam" id="PF02668"/>
    </source>
</evidence>
<dbReference type="InterPro" id="IPR038492">
    <property type="entry name" value="GBBH-like_N_sf"/>
</dbReference>
<feature type="region of interest" description="Disordered" evidence="7">
    <location>
        <begin position="1"/>
        <end position="20"/>
    </location>
</feature>
<dbReference type="Pfam" id="PF02668">
    <property type="entry name" value="TauD"/>
    <property type="match status" value="1"/>
</dbReference>
<protein>
    <submittedName>
        <fullName evidence="10">TauD/TfdA family dioxygenase</fullName>
    </submittedName>
</protein>
<dbReference type="InterPro" id="IPR003819">
    <property type="entry name" value="TauD/TfdA-like"/>
</dbReference>
<evidence type="ECO:0000313" key="11">
    <source>
        <dbReference type="Proteomes" id="UP001229025"/>
    </source>
</evidence>
<keyword evidence="6" id="KW-0408">Iron</keyword>
<dbReference type="RefSeq" id="WP_284727204.1">
    <property type="nucleotide sequence ID" value="NZ_CP136695.1"/>
</dbReference>
<sequence length="410" mass="46100">METLIASAPDTQDTEASQARHQWDMKEYLPHHEGAPLVKADHDETLVSLAWASGEQTQLPLIWLRDHCACDLCRHPQTFERTFMLMDDAALTVHQMRVEQGNLVVVWQDGHTSRFDAGWLLQRRPSDAPPATPVPASQAWQQGHEPHVTAFADYMAGGQARLGWLEALCRDGFAILDAGPTAGGEIDQVAATIGPIRATNFGGRFEVFSKQAPNNAAYTPIALELHTDLPNWRQPPDIQMLYCLANEAEGGDSIFGDGMAVAEALRERDPQAFSLLAETPVDFRFADETTDLVVREPVIHLDANDKVIEVRFNNWIRDSLRLPLEQMQAWYSAYRQYWSILREPAFRLHLKLEAGQMVAFDNRRVMHGRKSFDPTTGRRHLQGCYVDYDMVESALRVTARQLAGANLTQS</sequence>
<evidence type="ECO:0000256" key="5">
    <source>
        <dbReference type="ARBA" id="ARBA00023002"/>
    </source>
</evidence>
<evidence type="ECO:0000256" key="2">
    <source>
        <dbReference type="ARBA" id="ARBA00008654"/>
    </source>
</evidence>
<dbReference type="SUPFAM" id="SSF51197">
    <property type="entry name" value="Clavaminate synthase-like"/>
    <property type="match status" value="1"/>
</dbReference>
<evidence type="ECO:0000259" key="9">
    <source>
        <dbReference type="Pfam" id="PF06155"/>
    </source>
</evidence>
<dbReference type="InterPro" id="IPR010376">
    <property type="entry name" value="GBBH-like_N"/>
</dbReference>
<dbReference type="Proteomes" id="UP001229025">
    <property type="component" value="Unassembled WGS sequence"/>
</dbReference>
<dbReference type="Gene3D" id="3.30.2020.30">
    <property type="match status" value="1"/>
</dbReference>
<feature type="compositionally biased region" description="Polar residues" evidence="7">
    <location>
        <begin position="9"/>
        <end position="20"/>
    </location>
</feature>
<dbReference type="PANTHER" id="PTHR10696:SF25">
    <property type="entry name" value="OXIDOREDUCTASE AIM17-RELATED"/>
    <property type="match status" value="1"/>
</dbReference>
<keyword evidence="4 10" id="KW-0223">Dioxygenase</keyword>
<feature type="domain" description="TauD/TfdA-like" evidence="8">
    <location>
        <begin position="163"/>
        <end position="385"/>
    </location>
</feature>
<keyword evidence="3" id="KW-0479">Metal-binding</keyword>
<accession>A0ABT6URM0</accession>
<dbReference type="GeneID" id="97327497"/>
<organism evidence="10 11">
    <name type="scientific">Cobetia amphilecti</name>
    <dbReference type="NCBI Taxonomy" id="1055104"/>
    <lineage>
        <taxon>Bacteria</taxon>
        <taxon>Pseudomonadati</taxon>
        <taxon>Pseudomonadota</taxon>
        <taxon>Gammaproteobacteria</taxon>
        <taxon>Oceanospirillales</taxon>
        <taxon>Halomonadaceae</taxon>
        <taxon>Cobetia</taxon>
    </lineage>
</organism>